<evidence type="ECO:0000313" key="4">
    <source>
        <dbReference type="Proteomes" id="UP000006968"/>
    </source>
</evidence>
<dbReference type="AlphaFoldDB" id="J8LJM8"/>
<feature type="coiled-coil region" evidence="1">
    <location>
        <begin position="483"/>
        <end position="517"/>
    </location>
</feature>
<keyword evidence="4" id="KW-1185">Reference proteome</keyword>
<proteinExistence type="predicted"/>
<dbReference type="HOGENOM" id="CLU_341332_0_0_1"/>
<reference evidence="3 4" key="1">
    <citation type="journal article" date="2013" name="BMC Genomics">
        <title>High quality de novo sequencing and assembly of the Saccharomyces arboricolus genome.</title>
        <authorList>
            <person name="Liti G."/>
            <person name="Nguyen Ba A.N."/>
            <person name="Blythe M."/>
            <person name="Mueller C.A."/>
            <person name="Bergstroem A."/>
            <person name="Cubillos F.A."/>
            <person name="Dafhnis-Calas F."/>
            <person name="Khoshraftar S."/>
            <person name="Malla S."/>
            <person name="Mehta N."/>
            <person name="Siow C.C."/>
            <person name="Warringer J."/>
            <person name="Moses A.M."/>
            <person name="Louis E.J."/>
            <person name="Nieduszynski C.A."/>
        </authorList>
    </citation>
    <scope>NUCLEOTIDE SEQUENCE [LARGE SCALE GENOMIC DNA]</scope>
    <source>
        <strain evidence="4">H-6 / AS 2.3317 / CBS 10644</strain>
    </source>
</reference>
<dbReference type="EMBL" id="ALIE01000155">
    <property type="protein sequence ID" value="EJS42262.1"/>
    <property type="molecule type" value="Genomic_DNA"/>
</dbReference>
<feature type="compositionally biased region" description="Basic and acidic residues" evidence="2">
    <location>
        <begin position="747"/>
        <end position="757"/>
    </location>
</feature>
<feature type="coiled-coil region" evidence="1">
    <location>
        <begin position="553"/>
        <end position="742"/>
    </location>
</feature>
<gene>
    <name evidence="3" type="ORF">SU7_2652</name>
</gene>
<feature type="coiled-coil region" evidence="1">
    <location>
        <begin position="185"/>
        <end position="296"/>
    </location>
</feature>
<evidence type="ECO:0000313" key="3">
    <source>
        <dbReference type="EMBL" id="EJS42262.1"/>
    </source>
</evidence>
<feature type="region of interest" description="Disordered" evidence="2">
    <location>
        <begin position="841"/>
        <end position="878"/>
    </location>
</feature>
<dbReference type="OrthoDB" id="4036563at2759"/>
<keyword evidence="1" id="KW-0175">Coiled coil</keyword>
<feature type="compositionally biased region" description="Basic and acidic residues" evidence="2">
    <location>
        <begin position="74"/>
        <end position="84"/>
    </location>
</feature>
<dbReference type="Gene3D" id="1.10.287.1490">
    <property type="match status" value="1"/>
</dbReference>
<evidence type="ECO:0000256" key="1">
    <source>
        <dbReference type="SAM" id="Coils"/>
    </source>
</evidence>
<feature type="region of interest" description="Disordered" evidence="2">
    <location>
        <begin position="747"/>
        <end position="790"/>
    </location>
</feature>
<dbReference type="Proteomes" id="UP000006968">
    <property type="component" value="Chromosome XIII"/>
</dbReference>
<feature type="compositionally biased region" description="Polar residues" evidence="2">
    <location>
        <begin position="85"/>
        <end position="94"/>
    </location>
</feature>
<feature type="compositionally biased region" description="Polar residues" evidence="2">
    <location>
        <begin position="776"/>
        <end position="788"/>
    </location>
</feature>
<name>J8LJM8_SACAR</name>
<feature type="region of interest" description="Disordered" evidence="2">
    <location>
        <begin position="45"/>
        <end position="115"/>
    </location>
</feature>
<accession>J8LJM8</accession>
<evidence type="ECO:0000256" key="2">
    <source>
        <dbReference type="SAM" id="MobiDB-lite"/>
    </source>
</evidence>
<sequence>MSNFFRDSSMGFKPRPNIFAKLRVRDAESEPSLNSDVNPLVNSLEADSSLEGDDGFKKPNKTSTGRELITNMELNRRNRNKSDDVMNTGSSENPVTADRHDEVLNNDGGTNENDTDEDFEITEVREVSEGVTKEENEINGDVNDSETTLKDSKIHEYALTTDKPILHRSVDTSNTSSNDVLLEAFTNTQRICSNLKQELQKQQQDNSKLKTRLQTYVSDSGKINEKVGRYKSWLETLQERIAALISHRNNQDAKLKDLRQNHQLYQRRIGGFKTTIENLNGTINELGKHKKEADTELMKRGKEIEYLKRELNDCSGQLSEEKIKNSSLIEEIGKSREQMTKTMENFFSEDKAYHLLQFNKFEEKLHVLFEEKLQEHFNSAEDNFNVRLTNSSTELSGHTETILKQQYEQFKENLQQKMTLSEDNITKILNDLGMEQKEIVMRVQKELSASAGNIQSVLITELKTTKHDLLCESAQTVKNFSGLENLLKEYKAELVQSNEYEERIKHLESERSTLSSQKNQIISSLGTKEAQYEDLVKKLEAKSIEISQISGKEHDLKERNESLSNELKKAQHQLDKINNLNTTTKSNYENKISSQNEIVKALTSENDTLKQRIQQLVEFKENAQKDHSIKLETFQKNSEQLQKLNVEVVQLKAHELELEEQNRYLKGCLDKKEVGVEESLSDVKTLKQQVIVLKSEKQDITAEKLELQDNLENLEEVTKNLQQKVQMQKMELEEKFKELEQIKIHKRVETKQRDAQDSTKPLNSPKKTDPTRSDFFPNNYSPMNSPATRNYRMDHINKSVRTESSKEVSKFNDEFDLSSSSNDDLELTNPSPIQIKTVRGKIKRGSNSMKPPISSRKKLLLVEDEDQSLKASKKRRRK</sequence>
<comment type="caution">
    <text evidence="3">The sequence shown here is derived from an EMBL/GenBank/DDBJ whole genome shotgun (WGS) entry which is preliminary data.</text>
</comment>
<feature type="coiled-coil region" evidence="1">
    <location>
        <begin position="404"/>
        <end position="431"/>
    </location>
</feature>
<protein>
    <submittedName>
        <fullName evidence="3">Zip1p</fullName>
    </submittedName>
</protein>
<organism evidence="3 4">
    <name type="scientific">Saccharomyces arboricola (strain H-6 / AS 2.3317 / CBS 10644)</name>
    <name type="common">Yeast</name>
    <dbReference type="NCBI Taxonomy" id="1160507"/>
    <lineage>
        <taxon>Eukaryota</taxon>
        <taxon>Fungi</taxon>
        <taxon>Dikarya</taxon>
        <taxon>Ascomycota</taxon>
        <taxon>Saccharomycotina</taxon>
        <taxon>Saccharomycetes</taxon>
        <taxon>Saccharomycetales</taxon>
        <taxon>Saccharomycetaceae</taxon>
        <taxon>Saccharomyces</taxon>
    </lineage>
</organism>